<dbReference type="Gene3D" id="3.60.10.10">
    <property type="entry name" value="Endonuclease/exonuclease/phosphatase"/>
    <property type="match status" value="1"/>
</dbReference>
<proteinExistence type="predicted"/>
<organism evidence="1 2">
    <name type="scientific">Prorocentrum cordatum</name>
    <dbReference type="NCBI Taxonomy" id="2364126"/>
    <lineage>
        <taxon>Eukaryota</taxon>
        <taxon>Sar</taxon>
        <taxon>Alveolata</taxon>
        <taxon>Dinophyceae</taxon>
        <taxon>Prorocentrales</taxon>
        <taxon>Prorocentraceae</taxon>
        <taxon>Prorocentrum</taxon>
    </lineage>
</organism>
<comment type="caution">
    <text evidence="1">The sequence shown here is derived from an EMBL/GenBank/DDBJ whole genome shotgun (WGS) entry which is preliminary data.</text>
</comment>
<dbReference type="SUPFAM" id="SSF56219">
    <property type="entry name" value="DNase I-like"/>
    <property type="match status" value="1"/>
</dbReference>
<protein>
    <submittedName>
        <fullName evidence="1">Uncharacterized protein</fullName>
    </submittedName>
</protein>
<dbReference type="InterPro" id="IPR036691">
    <property type="entry name" value="Endo/exonu/phosph_ase_sf"/>
</dbReference>
<evidence type="ECO:0000313" key="2">
    <source>
        <dbReference type="Proteomes" id="UP001189429"/>
    </source>
</evidence>
<evidence type="ECO:0000313" key="1">
    <source>
        <dbReference type="EMBL" id="CAK0903262.1"/>
    </source>
</evidence>
<name>A0ABN9XTJ5_9DINO</name>
<keyword evidence="2" id="KW-1185">Reference proteome</keyword>
<dbReference type="EMBL" id="CAUYUJ010021193">
    <property type="protein sequence ID" value="CAK0903262.1"/>
    <property type="molecule type" value="Genomic_DNA"/>
</dbReference>
<gene>
    <name evidence="1" type="ORF">PCOR1329_LOCUS79617</name>
</gene>
<accession>A0ABN9XTJ5</accession>
<sequence length="203" mass="22764">MGISETHGTDGTELGARLVPGCRPFWSHGTRSQAGVWLFVKSSFLMKFNPVRPEDWVPLEAGRAAKLFLRGPSGALDIIVVYLTSGSDQTIRATRRATMTSIAQHVAPREQVLIVMLVDFNFVVDRRDRWSKSDGSWSGDSDARDARAFEILFSTLFGFHELRQPLVTHECGVAKSRLDRACANNSLADQLDRCYKSCFRLRQ</sequence>
<reference evidence="1" key="1">
    <citation type="submission" date="2023-10" db="EMBL/GenBank/DDBJ databases">
        <authorList>
            <person name="Chen Y."/>
            <person name="Shah S."/>
            <person name="Dougan E. K."/>
            <person name="Thang M."/>
            <person name="Chan C."/>
        </authorList>
    </citation>
    <scope>NUCLEOTIDE SEQUENCE [LARGE SCALE GENOMIC DNA]</scope>
</reference>
<dbReference type="Proteomes" id="UP001189429">
    <property type="component" value="Unassembled WGS sequence"/>
</dbReference>